<evidence type="ECO:0000256" key="7">
    <source>
        <dbReference type="SAM" id="MobiDB-lite"/>
    </source>
</evidence>
<dbReference type="PROSITE" id="PS50309">
    <property type="entry name" value="DC"/>
    <property type="match status" value="2"/>
</dbReference>
<keyword evidence="4" id="KW-0677">Repeat</keyword>
<dbReference type="CDD" id="cd17146">
    <property type="entry name" value="DCX1_RP1L1"/>
    <property type="match status" value="1"/>
</dbReference>
<dbReference type="InterPro" id="IPR003533">
    <property type="entry name" value="Doublecortin_dom"/>
</dbReference>
<dbReference type="Pfam" id="PF03607">
    <property type="entry name" value="DCX"/>
    <property type="match status" value="2"/>
</dbReference>
<dbReference type="CDD" id="cd17148">
    <property type="entry name" value="DCX2_RP1L1"/>
    <property type="match status" value="1"/>
</dbReference>
<feature type="compositionally biased region" description="Polar residues" evidence="7">
    <location>
        <begin position="840"/>
        <end position="850"/>
    </location>
</feature>
<proteinExistence type="predicted"/>
<feature type="domain" description="Doublecortin" evidence="8">
    <location>
        <begin position="162"/>
        <end position="241"/>
    </location>
</feature>
<feature type="compositionally biased region" description="Basic and acidic residues" evidence="7">
    <location>
        <begin position="1176"/>
        <end position="1190"/>
    </location>
</feature>
<feature type="region of interest" description="Disordered" evidence="7">
    <location>
        <begin position="1347"/>
        <end position="1380"/>
    </location>
</feature>
<evidence type="ECO:0000256" key="1">
    <source>
        <dbReference type="ARBA" id="ARBA00004316"/>
    </source>
</evidence>
<feature type="compositionally biased region" description="Polar residues" evidence="7">
    <location>
        <begin position="548"/>
        <end position="563"/>
    </location>
</feature>
<dbReference type="InterPro" id="IPR036572">
    <property type="entry name" value="Doublecortin_dom_sf"/>
</dbReference>
<feature type="compositionally biased region" description="Acidic residues" evidence="7">
    <location>
        <begin position="1844"/>
        <end position="1858"/>
    </location>
</feature>
<evidence type="ECO:0000256" key="2">
    <source>
        <dbReference type="ARBA" id="ARBA00004496"/>
    </source>
</evidence>
<feature type="compositionally biased region" description="Basic and acidic residues" evidence="7">
    <location>
        <begin position="2019"/>
        <end position="2029"/>
    </location>
</feature>
<accession>A0A151MVM6</accession>
<dbReference type="SMART" id="SM00537">
    <property type="entry name" value="DCX"/>
    <property type="match status" value="2"/>
</dbReference>
<dbReference type="GO" id="GO:0035556">
    <property type="term" value="P:intracellular signal transduction"/>
    <property type="evidence" value="ECO:0007669"/>
    <property type="project" value="InterPro"/>
</dbReference>
<feature type="compositionally biased region" description="Basic and acidic residues" evidence="7">
    <location>
        <begin position="1995"/>
        <end position="2005"/>
    </location>
</feature>
<dbReference type="GO" id="GO:0035082">
    <property type="term" value="P:axoneme assembly"/>
    <property type="evidence" value="ECO:0007669"/>
    <property type="project" value="TreeGrafter"/>
</dbReference>
<feature type="compositionally biased region" description="Basic and acidic residues" evidence="7">
    <location>
        <begin position="2039"/>
        <end position="2051"/>
    </location>
</feature>
<keyword evidence="3" id="KW-0963">Cytoplasm</keyword>
<feature type="compositionally biased region" description="Basic and acidic residues" evidence="7">
    <location>
        <begin position="724"/>
        <end position="733"/>
    </location>
</feature>
<dbReference type="SUPFAM" id="SSF89837">
    <property type="entry name" value="Doublecortin (DC)"/>
    <property type="match status" value="2"/>
</dbReference>
<reference evidence="9 10" key="1">
    <citation type="journal article" date="2012" name="Genome Biol.">
        <title>Sequencing three crocodilian genomes to illuminate the evolution of archosaurs and amniotes.</title>
        <authorList>
            <person name="St John J.A."/>
            <person name="Braun E.L."/>
            <person name="Isberg S.R."/>
            <person name="Miles L.G."/>
            <person name="Chong A.Y."/>
            <person name="Gongora J."/>
            <person name="Dalzell P."/>
            <person name="Moran C."/>
            <person name="Bed'hom B."/>
            <person name="Abzhanov A."/>
            <person name="Burgess S.C."/>
            <person name="Cooksey A.M."/>
            <person name="Castoe T.A."/>
            <person name="Crawford N.G."/>
            <person name="Densmore L.D."/>
            <person name="Drew J.C."/>
            <person name="Edwards S.V."/>
            <person name="Faircloth B.C."/>
            <person name="Fujita M.K."/>
            <person name="Greenwold M.J."/>
            <person name="Hoffmann F.G."/>
            <person name="Howard J.M."/>
            <person name="Iguchi T."/>
            <person name="Janes D.E."/>
            <person name="Khan S.Y."/>
            <person name="Kohno S."/>
            <person name="de Koning A.J."/>
            <person name="Lance S.L."/>
            <person name="McCarthy F.M."/>
            <person name="McCormack J.E."/>
            <person name="Merchant M.E."/>
            <person name="Peterson D.G."/>
            <person name="Pollock D.D."/>
            <person name="Pourmand N."/>
            <person name="Raney B.J."/>
            <person name="Roessler K.A."/>
            <person name="Sanford J.R."/>
            <person name="Sawyer R.H."/>
            <person name="Schmidt C.J."/>
            <person name="Triplett E.W."/>
            <person name="Tuberville T.D."/>
            <person name="Venegas-Anaya M."/>
            <person name="Howard J.T."/>
            <person name="Jarvis E.D."/>
            <person name="Guillette L.J.Jr."/>
            <person name="Glenn T.C."/>
            <person name="Green R.E."/>
            <person name="Ray D.A."/>
        </authorList>
    </citation>
    <scope>NUCLEOTIDE SEQUENCE [LARGE SCALE GENOMIC DNA]</scope>
    <source>
        <strain evidence="9">KSC_2009_1</strain>
    </source>
</reference>
<evidence type="ECO:0000313" key="10">
    <source>
        <dbReference type="Proteomes" id="UP000050525"/>
    </source>
</evidence>
<feature type="compositionally biased region" description="Basic and acidic residues" evidence="7">
    <location>
        <begin position="824"/>
        <end position="838"/>
    </location>
</feature>
<keyword evidence="5" id="KW-0966">Cell projection</keyword>
<feature type="region of interest" description="Disordered" evidence="7">
    <location>
        <begin position="1392"/>
        <end position="1556"/>
    </location>
</feature>
<protein>
    <submittedName>
        <fullName evidence="9">Retinitis pigmentosa 1-like 1 protein</fullName>
    </submittedName>
</protein>
<feature type="compositionally biased region" description="Basic residues" evidence="7">
    <location>
        <begin position="1623"/>
        <end position="1632"/>
    </location>
</feature>
<name>A0A151MVM6_ALLMI</name>
<comment type="subcellular location">
    <subcellularLocation>
        <location evidence="1">Cell projection</location>
    </subcellularLocation>
    <subcellularLocation>
        <location evidence="2">Cytoplasm</location>
    </subcellularLocation>
</comment>
<feature type="compositionally biased region" description="Basic and acidic residues" evidence="7">
    <location>
        <begin position="1773"/>
        <end position="1793"/>
    </location>
</feature>
<comment type="caution">
    <text evidence="9">The sequence shown here is derived from an EMBL/GenBank/DDBJ whole genome shotgun (WGS) entry which is preliminary data.</text>
</comment>
<feature type="region of interest" description="Disordered" evidence="7">
    <location>
        <begin position="606"/>
        <end position="923"/>
    </location>
</feature>
<feature type="region of interest" description="Disordered" evidence="7">
    <location>
        <begin position="123"/>
        <end position="145"/>
    </location>
</feature>
<gene>
    <name evidence="9" type="primary">RP1L1</name>
    <name evidence="9" type="ORF">Y1Q_0005342</name>
</gene>
<dbReference type="Gene3D" id="3.10.20.230">
    <property type="entry name" value="Doublecortin domain"/>
    <property type="match status" value="2"/>
</dbReference>
<evidence type="ECO:0000256" key="3">
    <source>
        <dbReference type="ARBA" id="ARBA00022490"/>
    </source>
</evidence>
<evidence type="ECO:0000259" key="8">
    <source>
        <dbReference type="PROSITE" id="PS50309"/>
    </source>
</evidence>
<feature type="compositionally biased region" description="Acidic residues" evidence="7">
    <location>
        <begin position="1921"/>
        <end position="1938"/>
    </location>
</feature>
<feature type="compositionally biased region" description="Acidic residues" evidence="7">
    <location>
        <begin position="1866"/>
        <end position="1880"/>
    </location>
</feature>
<feature type="coiled-coil region" evidence="6">
    <location>
        <begin position="1587"/>
        <end position="1614"/>
    </location>
</feature>
<evidence type="ECO:0000256" key="6">
    <source>
        <dbReference type="SAM" id="Coils"/>
    </source>
</evidence>
<feature type="region of interest" description="Disordered" evidence="7">
    <location>
        <begin position="1160"/>
        <end position="1190"/>
    </location>
</feature>
<sequence length="2129" mass="232490">MTQAAADDLSTVSPYNYEQPLPPVARANAVSHVPPAKKITFFKSGDPQFGGVKMAINHRRFKSFNALMDDLSHRVPLPFGVRTITTPQGIHCISELDQLEDGGCYLCSDKKYVKPIGISNASRRAGVQRSGPQSGAPPKGAQESRSEDYFMPFAQQGARIPKKITLVKNGEIEVRRSIILNHRNARSFKTLLDEISELLQFTVKKLYTVDGRKIDSMQALLHCPSVLVCAGREPFKPIMMENLRKHSVEKLPGLTPRSVGGHVNENNDSKKNVNFGLKTKKSVIHPRSASSNRSMRFSLSSEKSFPNGLTTSPENGPPFTNNCPHAKAGDLVPSLENDDIEKRVHVNKDGSLSVEMKVRFRLLNDETLQWSTQLRKSSLMNKMPCEETGLEETSGVDPMQKMNPEASSEADDSLYPCDGDSYGSKLDESEYEETHCHSCGKKHRDYDIWKNPMHASQEEPGVRNTWHTRSSCSSTSSRRRIIRKKVASMDSIRTTSSEEYSEHVVQESSSFSETIENRVEYRSVKKCTCRSKTSPAVSHGEEQEDTRTNTANSQGASSLGLMSNSSCENNLDLQDAIEEYEVSKTCSQNGDENCFEASSVKCLKEEEHEVEANRAESIVSKSSLHSRRSKKKMHEETSNMARSMSSCSLKKAEAEDSDARLSSTNSARSRSSRCKSDQDGYPEKNPAISCSSSESSPKTEAKEMGSEQDDHEINEVSSTWSKKKPSESVKDDFSECEQCSPQGSLHSKAGHGHSKTSDNDEVLLCNASSSSRASKRSKPREIQPDASSDVSVSSQGSVSNSNKKNSPPAEDLRSVRKMSGHCKSSCEMKSHSTGDHPSKYSGSLHSNASSVCEAEAPPASNEDQSPSSTTKCYSKSSKGTRKRSHPNDSNQASSPGSGFATPDGNDGEEKATVYPETPLSRHGSMAESLCSKCDCTTEARNGNPPSVGSRVCSNSETKGKCTETAGSRTSDDGHSQSNVTQSSKSKSKKMKNIQPEVENISQASVSETGSMSSLHCPAPPKGKPSSKKVRPAVLRHSSSTSTRSESVNKEQKEVGDSSMLASSGSTAARQTVQVARNLFSEGKQKGPDSSCQQKREEELEEVDEPEAGDIMPSTLPNTSPEEVVQEWLSKIPPDTLLMKYEMDDGQEDCAEATTKIPCCANTPEISGEEKAEEEDVGKSERAAEEEAAKEIAEVHGANEEAEECPHQEGTAGVISDGADDNQGECSQTDTKARQNHKKDLPSNIQASVQIMKALLNSKQEAKFDRSNSLPEVSPTMGRKLSNSATALMTCFAGLQLLDEELLDPLNTKKGLNNSRHKELLSFFQSLWFGKDGLNSSQQEGNEVTMNLGFKGRNSTEDDFTPMSSSGVDVNSGSGGSGEESVAVVKDCTHLPQKAAESKAAQLEENLGNGADLSEAEEQDKKGDELSRPSTSCSQPKEEEKAEFPEGKAETKSEKDVQDYCDSNRHAVGGNVEEEDSKFVEHEQKREAGSIQETTPKESADDEATEQPAESPTSVYDERESDPVLEEQVEEKPLSDNESSVKASPETAMPTEKQKSIDPDPVWVLGLLKKLEEEFMTHYVSAMNELKVKWNLEENQQLDEMIEDLKDEVRRRIQASIEKELKKIQSRAGKRIPRPPARTSSQESTMQMEQRRRRLQTIYKKSLYSNRNTSQSKQAGTTTDVSLDIGEELVFSGTLGDDRSKQSSGEEEYCPCDTCAKKKMTSRPIQGPGVAARAPVLKAFDLKHILKLRKGDVEAESEMAACVSETGPESEVVPAEHGEDTRDEINLEEPRQCDPDPNEAEPVANKEKKPEQSETAGPGEQEGADEEGLGAPAERDEVSGNETCGVEEEEEVKEEEEKEEKETKEEEKEERETNEEDEKEKEEEKKQEEEKQNVEAEMEEQETEVEPRAEEETTGGGKLPEEVTDGDDNQTNASEDEEKAEGPEAPEITGGEATAGNGDAELEPQDNAEDKAVEETSPEEASEACSEAPAAEEENAGERADEHAGNEEEVAGDDPAQDDGVCKDENHSEAPEMASAMAGDEEHTGPENRSEAESEANGNTSSDPGGEAKSKGGSKSSKMYPDSEEEEEDRDSSCAGPVDGEKDGADADDGQASKKKGGNAGEIDQDDLDF</sequence>
<feature type="region of interest" description="Disordered" evidence="7">
    <location>
        <begin position="1215"/>
        <end position="1238"/>
    </location>
</feature>
<feature type="compositionally biased region" description="Basic and acidic residues" evidence="7">
    <location>
        <begin position="1476"/>
        <end position="1487"/>
    </location>
</feature>
<dbReference type="STRING" id="8496.A0A151MVM6"/>
<feature type="domain" description="Doublecortin" evidence="8">
    <location>
        <begin position="37"/>
        <end position="119"/>
    </location>
</feature>
<feature type="region of interest" description="Disordered" evidence="7">
    <location>
        <begin position="532"/>
        <end position="563"/>
    </location>
</feature>
<dbReference type="PANTHER" id="PTHR23005">
    <property type="entry name" value="RETINITIS PIGMENTOSA 1 PROTEIN"/>
    <property type="match status" value="1"/>
</dbReference>
<feature type="region of interest" description="Disordered" evidence="7">
    <location>
        <begin position="1623"/>
        <end position="1647"/>
    </location>
</feature>
<feature type="compositionally biased region" description="Low complexity" evidence="7">
    <location>
        <begin position="2064"/>
        <end position="2077"/>
    </location>
</feature>
<feature type="region of interest" description="Disordered" evidence="7">
    <location>
        <begin position="284"/>
        <end position="334"/>
    </location>
</feature>
<dbReference type="FunFam" id="3.10.20.230:FF:000006">
    <property type="entry name" value="Oxygen-regulated protein 1"/>
    <property type="match status" value="1"/>
</dbReference>
<feature type="compositionally biased region" description="Polar residues" evidence="7">
    <location>
        <begin position="1637"/>
        <end position="1647"/>
    </location>
</feature>
<dbReference type="EMBL" id="AKHW03004889">
    <property type="protein sequence ID" value="KYO28545.1"/>
    <property type="molecule type" value="Genomic_DNA"/>
</dbReference>
<evidence type="ECO:0000256" key="5">
    <source>
        <dbReference type="ARBA" id="ARBA00023273"/>
    </source>
</evidence>
<evidence type="ECO:0000313" key="9">
    <source>
        <dbReference type="EMBL" id="KYO28545.1"/>
    </source>
</evidence>
<dbReference type="eggNOG" id="KOG3757">
    <property type="taxonomic scope" value="Eukaryota"/>
</dbReference>
<feature type="region of interest" description="Disordered" evidence="7">
    <location>
        <begin position="938"/>
        <end position="1123"/>
    </location>
</feature>
<feature type="compositionally biased region" description="Low complexity" evidence="7">
    <location>
        <begin position="784"/>
        <end position="809"/>
    </location>
</feature>
<feature type="compositionally biased region" description="Polar residues" evidence="7">
    <location>
        <begin position="938"/>
        <end position="956"/>
    </location>
</feature>
<feature type="compositionally biased region" description="Polar residues" evidence="7">
    <location>
        <begin position="999"/>
        <end position="1013"/>
    </location>
</feature>
<dbReference type="GO" id="GO:0060041">
    <property type="term" value="P:retina development in camera-type eye"/>
    <property type="evidence" value="ECO:0007669"/>
    <property type="project" value="TreeGrafter"/>
</dbReference>
<feature type="compositionally biased region" description="Polar residues" evidence="7">
    <location>
        <begin position="887"/>
        <end position="896"/>
    </location>
</feature>
<feature type="compositionally biased region" description="Basic and acidic residues" evidence="7">
    <location>
        <begin position="650"/>
        <end position="659"/>
    </location>
</feature>
<feature type="compositionally biased region" description="Polar residues" evidence="7">
    <location>
        <begin position="638"/>
        <end position="648"/>
    </location>
</feature>
<feature type="compositionally biased region" description="Basic and acidic residues" evidence="7">
    <location>
        <begin position="1881"/>
        <end position="1893"/>
    </location>
</feature>
<feature type="compositionally biased region" description="Low complexity" evidence="7">
    <location>
        <begin position="865"/>
        <end position="877"/>
    </location>
</feature>
<dbReference type="GO" id="GO:0042461">
    <property type="term" value="P:photoreceptor cell development"/>
    <property type="evidence" value="ECO:0007669"/>
    <property type="project" value="TreeGrafter"/>
</dbReference>
<feature type="compositionally biased region" description="Low complexity" evidence="7">
    <location>
        <begin position="660"/>
        <end position="669"/>
    </location>
</feature>
<evidence type="ECO:0000256" key="4">
    <source>
        <dbReference type="ARBA" id="ARBA00022737"/>
    </source>
</evidence>
<keyword evidence="10" id="KW-1185">Reference proteome</keyword>
<dbReference type="PANTHER" id="PTHR23005:SF3">
    <property type="entry name" value="RETINITIS PIGMENTOSA 1-LIKE 1 PROTEIN"/>
    <property type="match status" value="1"/>
</dbReference>
<feature type="compositionally biased region" description="Polar residues" evidence="7">
    <location>
        <begin position="1059"/>
        <end position="1074"/>
    </location>
</feature>
<feature type="region of interest" description="Disordered" evidence="7">
    <location>
        <begin position="1758"/>
        <end position="2129"/>
    </location>
</feature>
<feature type="compositionally biased region" description="Polar residues" evidence="7">
    <location>
        <begin position="302"/>
        <end position="323"/>
    </location>
</feature>
<dbReference type="Proteomes" id="UP000050525">
    <property type="component" value="Unassembled WGS sequence"/>
</dbReference>
<keyword evidence="6" id="KW-0175">Coiled coil</keyword>
<feature type="region of interest" description="Disordered" evidence="7">
    <location>
        <begin position="389"/>
        <end position="416"/>
    </location>
</feature>
<feature type="compositionally biased region" description="Low complexity" evidence="7">
    <location>
        <begin position="287"/>
        <end position="301"/>
    </location>
</feature>
<dbReference type="GO" id="GO:0005930">
    <property type="term" value="C:axoneme"/>
    <property type="evidence" value="ECO:0007669"/>
    <property type="project" value="TreeGrafter"/>
</dbReference>
<feature type="compositionally biased region" description="Basic and acidic residues" evidence="7">
    <location>
        <begin position="1046"/>
        <end position="1055"/>
    </location>
</feature>
<organism evidence="9 10">
    <name type="scientific">Alligator mississippiensis</name>
    <name type="common">American alligator</name>
    <dbReference type="NCBI Taxonomy" id="8496"/>
    <lineage>
        <taxon>Eukaryota</taxon>
        <taxon>Metazoa</taxon>
        <taxon>Chordata</taxon>
        <taxon>Craniata</taxon>
        <taxon>Vertebrata</taxon>
        <taxon>Euteleostomi</taxon>
        <taxon>Archelosauria</taxon>
        <taxon>Archosauria</taxon>
        <taxon>Crocodylia</taxon>
        <taxon>Alligatoridae</taxon>
        <taxon>Alligatorinae</taxon>
        <taxon>Alligator</taxon>
    </lineage>
</organism>
<feature type="region of interest" description="Disordered" evidence="7">
    <location>
        <begin position="251"/>
        <end position="272"/>
    </location>
</feature>
<feature type="compositionally biased region" description="Acidic residues" evidence="7">
    <location>
        <begin position="1098"/>
        <end position="1107"/>
    </location>
</feature>
<feature type="compositionally biased region" description="Basic and acidic residues" evidence="7">
    <location>
        <begin position="1435"/>
        <end position="1464"/>
    </location>
</feature>
<feature type="compositionally biased region" description="Acidic residues" evidence="7">
    <location>
        <begin position="2006"/>
        <end position="2016"/>
    </location>
</feature>